<accession>A0A0A8ZLL7</accession>
<dbReference type="EMBL" id="GBRH01259317">
    <property type="protein sequence ID" value="JAD38578.1"/>
    <property type="molecule type" value="Transcribed_RNA"/>
</dbReference>
<protein>
    <submittedName>
        <fullName evidence="1">Uncharacterized protein</fullName>
    </submittedName>
</protein>
<reference evidence="1" key="1">
    <citation type="submission" date="2014-09" db="EMBL/GenBank/DDBJ databases">
        <authorList>
            <person name="Magalhaes I.L.F."/>
            <person name="Oliveira U."/>
            <person name="Santos F.R."/>
            <person name="Vidigal T.H.D.A."/>
            <person name="Brescovit A.D."/>
            <person name="Santos A.J."/>
        </authorList>
    </citation>
    <scope>NUCLEOTIDE SEQUENCE</scope>
    <source>
        <tissue evidence="1">Shoot tissue taken approximately 20 cm above the soil surface</tissue>
    </source>
</reference>
<evidence type="ECO:0000313" key="1">
    <source>
        <dbReference type="EMBL" id="JAD38578.1"/>
    </source>
</evidence>
<name>A0A0A8ZLL7_ARUDO</name>
<proteinExistence type="predicted"/>
<organism evidence="1">
    <name type="scientific">Arundo donax</name>
    <name type="common">Giant reed</name>
    <name type="synonym">Donax arundinaceus</name>
    <dbReference type="NCBI Taxonomy" id="35708"/>
    <lineage>
        <taxon>Eukaryota</taxon>
        <taxon>Viridiplantae</taxon>
        <taxon>Streptophyta</taxon>
        <taxon>Embryophyta</taxon>
        <taxon>Tracheophyta</taxon>
        <taxon>Spermatophyta</taxon>
        <taxon>Magnoliopsida</taxon>
        <taxon>Liliopsida</taxon>
        <taxon>Poales</taxon>
        <taxon>Poaceae</taxon>
        <taxon>PACMAD clade</taxon>
        <taxon>Arundinoideae</taxon>
        <taxon>Arundineae</taxon>
        <taxon>Arundo</taxon>
    </lineage>
</organism>
<dbReference type="AlphaFoldDB" id="A0A0A8ZLL7"/>
<reference evidence="1" key="2">
    <citation type="journal article" date="2015" name="Data Brief">
        <title>Shoot transcriptome of the giant reed, Arundo donax.</title>
        <authorList>
            <person name="Barrero R.A."/>
            <person name="Guerrero F.D."/>
            <person name="Moolhuijzen P."/>
            <person name="Goolsby J.A."/>
            <person name="Tidwell J."/>
            <person name="Bellgard S.E."/>
            <person name="Bellgard M.I."/>
        </authorList>
    </citation>
    <scope>NUCLEOTIDE SEQUENCE</scope>
    <source>
        <tissue evidence="1">Shoot tissue taken approximately 20 cm above the soil surface</tissue>
    </source>
</reference>
<sequence>MWHPLITKDARSLASFHPPGFNSMVNIFIDVAILL</sequence>